<proteinExistence type="predicted"/>
<name>A0A1I7Y2S1_9BILA</name>
<dbReference type="Proteomes" id="UP000095287">
    <property type="component" value="Unplaced"/>
</dbReference>
<keyword evidence="1" id="KW-1185">Reference proteome</keyword>
<evidence type="ECO:0000313" key="2">
    <source>
        <dbReference type="WBParaSite" id="L893_g1215.t1"/>
    </source>
</evidence>
<accession>A0A1I7Y2S1</accession>
<organism evidence="1 2">
    <name type="scientific">Steinernema glaseri</name>
    <dbReference type="NCBI Taxonomy" id="37863"/>
    <lineage>
        <taxon>Eukaryota</taxon>
        <taxon>Metazoa</taxon>
        <taxon>Ecdysozoa</taxon>
        <taxon>Nematoda</taxon>
        <taxon>Chromadorea</taxon>
        <taxon>Rhabditida</taxon>
        <taxon>Tylenchina</taxon>
        <taxon>Panagrolaimomorpha</taxon>
        <taxon>Strongyloidoidea</taxon>
        <taxon>Steinernematidae</taxon>
        <taxon>Steinernema</taxon>
    </lineage>
</organism>
<evidence type="ECO:0000313" key="1">
    <source>
        <dbReference type="Proteomes" id="UP000095287"/>
    </source>
</evidence>
<protein>
    <submittedName>
        <fullName evidence="2">DUF655 domain-containing protein</fullName>
    </submittedName>
</protein>
<dbReference type="WBParaSite" id="L893_g1215.t1">
    <property type="protein sequence ID" value="L893_g1215.t1"/>
    <property type="gene ID" value="L893_g1215"/>
</dbReference>
<dbReference type="Gene3D" id="1.20.120.1100">
    <property type="match status" value="1"/>
</dbReference>
<reference evidence="2" key="1">
    <citation type="submission" date="2016-11" db="UniProtKB">
        <authorList>
            <consortium name="WormBaseParasite"/>
        </authorList>
    </citation>
    <scope>IDENTIFICATION</scope>
</reference>
<sequence>MEFNNETIHKDNATFNYGIIPKEFLDFARTITVDDYEAVKHAMESKLDISELLQEMEKKFPSIHKRFMAAFNKFS</sequence>
<dbReference type="AlphaFoldDB" id="A0A1I7Y2S1"/>